<dbReference type="Pfam" id="PF13880">
    <property type="entry name" value="Acetyltransf_13"/>
    <property type="match status" value="1"/>
</dbReference>
<keyword evidence="6" id="KW-0862">Zinc</keyword>
<evidence type="ECO:0000313" key="12">
    <source>
        <dbReference type="Proteomes" id="UP000095281"/>
    </source>
</evidence>
<proteinExistence type="inferred from homology"/>
<evidence type="ECO:0000313" key="13">
    <source>
        <dbReference type="WBParaSite" id="MhA1_Contig118.frz3.gene31"/>
    </source>
</evidence>
<evidence type="ECO:0000256" key="2">
    <source>
        <dbReference type="ARBA" id="ARBA00005816"/>
    </source>
</evidence>
<evidence type="ECO:0000256" key="6">
    <source>
        <dbReference type="ARBA" id="ARBA00022833"/>
    </source>
</evidence>
<dbReference type="Pfam" id="PF13878">
    <property type="entry name" value="zf-C2H2_3"/>
    <property type="match status" value="1"/>
</dbReference>
<evidence type="ECO:0000256" key="8">
    <source>
        <dbReference type="ARBA" id="ARBA00023306"/>
    </source>
</evidence>
<dbReference type="GO" id="GO:0005634">
    <property type="term" value="C:nucleus"/>
    <property type="evidence" value="ECO:0007669"/>
    <property type="project" value="UniProtKB-SubCell"/>
</dbReference>
<dbReference type="InterPro" id="IPR028009">
    <property type="entry name" value="ESCO_Acetyltransf_dom"/>
</dbReference>
<evidence type="ECO:0000259" key="11">
    <source>
        <dbReference type="Pfam" id="PF13880"/>
    </source>
</evidence>
<accession>A0A1I8B0J2</accession>
<evidence type="ECO:0000256" key="1">
    <source>
        <dbReference type="ARBA" id="ARBA00004123"/>
    </source>
</evidence>
<dbReference type="PANTHER" id="PTHR45884">
    <property type="entry name" value="N-ACETYLTRANSFERASE ECO"/>
    <property type="match status" value="1"/>
</dbReference>
<feature type="domain" description="N-acetyltransferase ESCO acetyl-transferase" evidence="11">
    <location>
        <begin position="211"/>
        <end position="273"/>
    </location>
</feature>
<dbReference type="InterPro" id="IPR028005">
    <property type="entry name" value="AcTrfase_ESCO_Znf_dom"/>
</dbReference>
<evidence type="ECO:0000256" key="5">
    <source>
        <dbReference type="ARBA" id="ARBA00022771"/>
    </source>
</evidence>
<keyword evidence="8" id="KW-0131">Cell cycle</keyword>
<dbReference type="GO" id="GO:0000785">
    <property type="term" value="C:chromatin"/>
    <property type="evidence" value="ECO:0007669"/>
    <property type="project" value="TreeGrafter"/>
</dbReference>
<keyword evidence="12" id="KW-1185">Reference proteome</keyword>
<dbReference type="Proteomes" id="UP000095281">
    <property type="component" value="Unplaced"/>
</dbReference>
<evidence type="ECO:0000256" key="7">
    <source>
        <dbReference type="ARBA" id="ARBA00023242"/>
    </source>
</evidence>
<feature type="domain" description="N-acetyltransferase ESCO zinc-finger" evidence="10">
    <location>
        <begin position="53"/>
        <end position="92"/>
    </location>
</feature>
<evidence type="ECO:0000256" key="3">
    <source>
        <dbReference type="ARBA" id="ARBA00022679"/>
    </source>
</evidence>
<keyword evidence="4" id="KW-0479">Metal-binding</keyword>
<sequence length="311" mass="34968">MQQSSLNLFFSSPRASTISSNTFNENKLRRAKSTPRRTRRISSMLKCIENGKQTILDVGQKGIGMEHCVKCGMVYSLETPSDVKQHERFHNRFTETANFRVSQTQIEHWKSSLQYENVESPLPGILFGLRLSSTATLKRKLETIITNFVNEEIGYAADLPVWDARGKRKAFVFVSNSKPPFIGGVLLVDPVIEVILMPEGKHFKAPKIGSFLGVDRIWVHSHLRRKGLATFLLDSARRLLSPKDGTLLTKTRVAFGDPNDLCVKLAINYVQGNKDKNSPSATSKQHNHYITYSHTCPINDRVDLLAAKLTA</sequence>
<dbReference type="GO" id="GO:0007064">
    <property type="term" value="P:mitotic sister chromatid cohesion"/>
    <property type="evidence" value="ECO:0007669"/>
    <property type="project" value="TreeGrafter"/>
</dbReference>
<evidence type="ECO:0000256" key="4">
    <source>
        <dbReference type="ARBA" id="ARBA00022723"/>
    </source>
</evidence>
<comment type="subcellular location">
    <subcellularLocation>
        <location evidence="1">Nucleus</location>
    </subcellularLocation>
</comment>
<keyword evidence="9" id="KW-0012">Acyltransferase</keyword>
<dbReference type="GO" id="GO:0061733">
    <property type="term" value="F:protein-lysine-acetyltransferase activity"/>
    <property type="evidence" value="ECO:0007669"/>
    <property type="project" value="TreeGrafter"/>
</dbReference>
<protein>
    <submittedName>
        <fullName evidence="13">N-acetyltransferase domain-containing protein</fullName>
    </submittedName>
</protein>
<dbReference type="OMA" id="DHARSHF"/>
<dbReference type="PANTHER" id="PTHR45884:SF2">
    <property type="entry name" value="N-ACETYLTRANSFERASE ECO"/>
    <property type="match status" value="1"/>
</dbReference>
<dbReference type="GO" id="GO:0008270">
    <property type="term" value="F:zinc ion binding"/>
    <property type="evidence" value="ECO:0007669"/>
    <property type="project" value="UniProtKB-KW"/>
</dbReference>
<dbReference type="WBParaSite" id="MhA1_Contig118.frz3.gene31">
    <property type="protein sequence ID" value="MhA1_Contig118.frz3.gene31"/>
    <property type="gene ID" value="MhA1_Contig118.frz3.gene31"/>
</dbReference>
<organism evidence="12 13">
    <name type="scientific">Meloidogyne hapla</name>
    <name type="common">Root-knot nematode worm</name>
    <dbReference type="NCBI Taxonomy" id="6305"/>
    <lineage>
        <taxon>Eukaryota</taxon>
        <taxon>Metazoa</taxon>
        <taxon>Ecdysozoa</taxon>
        <taxon>Nematoda</taxon>
        <taxon>Chromadorea</taxon>
        <taxon>Rhabditida</taxon>
        <taxon>Tylenchina</taxon>
        <taxon>Tylenchomorpha</taxon>
        <taxon>Tylenchoidea</taxon>
        <taxon>Meloidogynidae</taxon>
        <taxon>Meloidogyninae</taxon>
        <taxon>Meloidogyne</taxon>
    </lineage>
</organism>
<dbReference type="AlphaFoldDB" id="A0A1I8B0J2"/>
<comment type="similarity">
    <text evidence="2">Belongs to the acetyltransferase family. ECO subfamily.</text>
</comment>
<keyword evidence="3" id="KW-0808">Transferase</keyword>
<reference evidence="13" key="1">
    <citation type="submission" date="2016-11" db="UniProtKB">
        <authorList>
            <consortium name="WormBaseParasite"/>
        </authorList>
    </citation>
    <scope>IDENTIFICATION</scope>
</reference>
<evidence type="ECO:0000256" key="9">
    <source>
        <dbReference type="ARBA" id="ARBA00023315"/>
    </source>
</evidence>
<keyword evidence="5" id="KW-0863">Zinc-finger</keyword>
<name>A0A1I8B0J2_MELHA</name>
<evidence type="ECO:0000259" key="10">
    <source>
        <dbReference type="Pfam" id="PF13878"/>
    </source>
</evidence>
<keyword evidence="7" id="KW-0539">Nucleus</keyword>